<sequence length="1124" mass="124775">MAVQGQDVNLDFSDNEDDMDFVKASIENDPIREVYATDGCVITHSLMLMAGQVNLGDIYIVSYYESGRSILEHGSNGANETCQDFAAPPEGISSILVDFCLPCPNRVCGNARKDRVRPMFVCRFTTERGLCSIYAALMHGKPLSSEIVAEALIEDATYALHHALNVTLYVAFGGATSRRGRSADSAEPLTTNSVKALTSTYPGGQRGFAALYIQHEQRVLAAYRRAFGGVVTPFWYVSKFGPDEKTLVLGTRYYLLQAHECGERGSDYDLQAIRDLCGTYNVNVGTNPTGLVPSDLTSFALLSKFCCSSNYARGRIASMLATYIKRRIAADMAEVGALREFLVNDRGCLRISDKDFVTYVYLAHFECFNREQLTNHLNAVTVREPEETEMNIIGKSGMGERAVESFFSHVRAQLNIDDYIKQNVVPKVLVLTPDLAKMYVNSKTYHKDTFKQTHGNTVVGIWDYATQIARRLDKVEAALVRRGWPESNPSAPSLHQTGNRQNDPSDNSYNRDNCAELQYEQGDWMPSQFQIGIQGSGYGIVKRLLTIAATEPPAGTMAPACVFIGSKTSNIPLPSYRIGMPNGKQAFGIITGDVWSRITGKNDTFEPVIQTSLGMREQLSLSDLAAVDMKITSIVTSSFENQRSIFIASSIVGEQMYANRNEIFNGSLAIGNIILDVDMHLKQAVPLIALHTAMRGFRKGALTALSLIMPKTDVDWSSYPCYFYKSACTNDGRVKTSKNVDNQHSSGLETDEHYEMLEDPSLYHDASHILDEPFDSYDSGFEGYNDETALFEMLDSAPNEECSEQEEEIDIKSELTNRLDTVASNVTCDCVKKIGMRISIPVPTPYLLFGSKTMVGIARLIQQAVLLDRSFAEAISIYVKDYNFIDTGIYGNGRSLRLPFLGKVTTENNIVGRLLPFIVVPESCNDVNSFISGHFEPRNFHFHSLPIVNEMPHHVIYSLGGDYISFFDAKTNHNRDRFFAPRTSLVEALGVLGVCATDSTAVEEFATCFILEELIRYLENHFVGYAHEYKNAIARCRILKADWLLLQLIPSRSSHLNGFSCVRYKHTRTTKGSARTFLAISVDAHGRLCASLSQQCFATKCGSNKLNTLFTVDIGGAINSKTRQ</sequence>
<evidence type="ECO:0000256" key="4">
    <source>
        <dbReference type="ARBA" id="ARBA00022723"/>
    </source>
</evidence>
<accession>A9QXU6</accession>
<gene>
    <name evidence="8" type="primary">UL52</name>
</gene>
<evidence type="ECO:0000256" key="7">
    <source>
        <dbReference type="SAM" id="MobiDB-lite"/>
    </source>
</evidence>
<keyword evidence="3" id="KW-0235">DNA replication</keyword>
<keyword evidence="6" id="KW-0862">Zinc</keyword>
<dbReference type="GO" id="GO:0006260">
    <property type="term" value="P:DNA replication"/>
    <property type="evidence" value="ECO:0007669"/>
    <property type="project" value="UniProtKB-KW"/>
</dbReference>
<evidence type="ECO:0000313" key="8">
    <source>
        <dbReference type="EMBL" id="ABX57827.1"/>
    </source>
</evidence>
<reference evidence="8" key="1">
    <citation type="journal article" date="2008" name="Intervirology">
        <title>Phylogeny of duck enteritis virus: evolutionary relationship in the family Herpesviridae.</title>
        <authorList>
            <person name="Liu S."/>
            <person name="Li H."/>
            <person name="Li Y."/>
            <person name="Han Z."/>
            <person name="Shao Y."/>
            <person name="An R."/>
            <person name="Kong X."/>
        </authorList>
    </citation>
    <scope>NUCLEOTIDE SEQUENCE</scope>
    <source>
        <strain evidence="8">DEV</strain>
    </source>
</reference>
<proteinExistence type="inferred from homology"/>
<protein>
    <submittedName>
        <fullName evidence="8">UL52</fullName>
    </submittedName>
</protein>
<name>A9QXU6_9ALPH</name>
<dbReference type="Pfam" id="PF03121">
    <property type="entry name" value="Herpes_UL52"/>
    <property type="match status" value="1"/>
</dbReference>
<dbReference type="HAMAP" id="MF_04011">
    <property type="entry name" value="HSV_PRIM"/>
    <property type="match status" value="1"/>
</dbReference>
<keyword evidence="1" id="KW-1048">Host nucleus</keyword>
<keyword evidence="4" id="KW-0479">Metal-binding</keyword>
<feature type="compositionally biased region" description="Polar residues" evidence="7">
    <location>
        <begin position="487"/>
        <end position="511"/>
    </location>
</feature>
<dbReference type="GO" id="GO:0003899">
    <property type="term" value="F:DNA-directed RNA polymerase activity"/>
    <property type="evidence" value="ECO:0007669"/>
    <property type="project" value="InterPro"/>
</dbReference>
<dbReference type="GO" id="GO:0008270">
    <property type="term" value="F:zinc ion binding"/>
    <property type="evidence" value="ECO:0007669"/>
    <property type="project" value="UniProtKB-KW"/>
</dbReference>
<evidence type="ECO:0000256" key="2">
    <source>
        <dbReference type="ARBA" id="ARBA00022679"/>
    </source>
</evidence>
<organism evidence="8">
    <name type="scientific">anatid alphaherpesvirus 1</name>
    <dbReference type="NCBI Taxonomy" id="104388"/>
    <lineage>
        <taxon>Viruses</taxon>
        <taxon>Duplodnaviria</taxon>
        <taxon>Heunggongvirae</taxon>
        <taxon>Peploviricota</taxon>
        <taxon>Herviviricetes</taxon>
        <taxon>Herpesvirales</taxon>
        <taxon>Orthoherpesviridae</taxon>
        <taxon>Alphaherpesvirinae</taxon>
        <taxon>Mardivirus</taxon>
        <taxon>Mardivirus anatidalpha1</taxon>
    </lineage>
</organism>
<keyword evidence="5" id="KW-0863">Zinc-finger</keyword>
<evidence type="ECO:0000256" key="5">
    <source>
        <dbReference type="ARBA" id="ARBA00022771"/>
    </source>
</evidence>
<feature type="region of interest" description="Disordered" evidence="7">
    <location>
        <begin position="483"/>
        <end position="511"/>
    </location>
</feature>
<dbReference type="EMBL" id="EU294364">
    <property type="protein sequence ID" value="ABX57827.1"/>
    <property type="molecule type" value="Genomic_DNA"/>
</dbReference>
<evidence type="ECO:0000256" key="6">
    <source>
        <dbReference type="ARBA" id="ARBA00022833"/>
    </source>
</evidence>
<evidence type="ECO:0000256" key="3">
    <source>
        <dbReference type="ARBA" id="ARBA00022705"/>
    </source>
</evidence>
<dbReference type="InterPro" id="IPR033685">
    <property type="entry name" value="HSV_PRIM"/>
</dbReference>
<dbReference type="GO" id="GO:0039686">
    <property type="term" value="P:bidirectional double-stranded viral DNA replication"/>
    <property type="evidence" value="ECO:0007669"/>
    <property type="project" value="InterPro"/>
</dbReference>
<evidence type="ECO:0000256" key="1">
    <source>
        <dbReference type="ARBA" id="ARBA00022562"/>
    </source>
</evidence>
<keyword evidence="2" id="KW-0808">Transferase</keyword>